<name>A0A2R4VZ12_THEAF</name>
<accession>A0A2R4VZ12</accession>
<gene>
    <name evidence="5" type="ORF">TDSAC_0331</name>
</gene>
<keyword evidence="3" id="KW-0119">Carbohydrate metabolism</keyword>
<dbReference type="PANTHER" id="PTHR43103:SF3">
    <property type="entry name" value="ADP-L-GLYCERO-D-MANNO-HEPTOSE-6-EPIMERASE"/>
    <property type="match status" value="1"/>
</dbReference>
<organism evidence="5 6">
    <name type="scientific">Thermodesulfobium acidiphilum</name>
    <dbReference type="NCBI Taxonomy" id="1794699"/>
    <lineage>
        <taxon>Bacteria</taxon>
        <taxon>Pseudomonadati</taxon>
        <taxon>Thermodesulfobiota</taxon>
        <taxon>Thermodesulfobiia</taxon>
        <taxon>Thermodesulfobiales</taxon>
        <taxon>Thermodesulfobiaceae</taxon>
        <taxon>Thermodesulfobium</taxon>
    </lineage>
</organism>
<dbReference type="AlphaFoldDB" id="A0A2R4VZ12"/>
<dbReference type="PANTHER" id="PTHR43103">
    <property type="entry name" value="NUCLEOSIDE-DIPHOSPHATE-SUGAR EPIMERASE"/>
    <property type="match status" value="1"/>
</dbReference>
<dbReference type="Pfam" id="PF01370">
    <property type="entry name" value="Epimerase"/>
    <property type="match status" value="1"/>
</dbReference>
<evidence type="ECO:0000259" key="4">
    <source>
        <dbReference type="Pfam" id="PF01370"/>
    </source>
</evidence>
<dbReference type="Gene3D" id="3.40.50.720">
    <property type="entry name" value="NAD(P)-binding Rossmann-like Domain"/>
    <property type="match status" value="1"/>
</dbReference>
<feature type="domain" description="NAD-dependent epimerase/dehydratase" evidence="4">
    <location>
        <begin position="3"/>
        <end position="236"/>
    </location>
</feature>
<dbReference type="NCBIfam" id="TIGR02197">
    <property type="entry name" value="heptose_epim"/>
    <property type="match status" value="1"/>
</dbReference>
<keyword evidence="2" id="KW-0413">Isomerase</keyword>
<sequence>MRILVTGAAGFIGSNLVKALENHFPTYEIYALDDFSSGGHFKNLLGFKGEVITADISLKEVWERLKSYRFDVIFHEGAISDTRVLDQGLVMRVNAESFKYLLDLAKCSKSKVIYASSAAVYGNSPAPQKEDEGLVPENVYGFSKYAMDMIALKFMKINPDIQVCGMRYFNVYGPGEDFKGEYASMIRQMFMRIKKGQNPRLFKYGEQKRDFVYIKDVVNANIKAMESDVSGIFNIATGIARSFNDIVKIISDVTKKDINVEYFDCPYDFYQNLTQADISRARSFLGYIPEYDLETGIKEYINYLDKF</sequence>
<evidence type="ECO:0000256" key="2">
    <source>
        <dbReference type="ARBA" id="ARBA00023235"/>
    </source>
</evidence>
<dbReference type="GO" id="GO:0005975">
    <property type="term" value="P:carbohydrate metabolic process"/>
    <property type="evidence" value="ECO:0007669"/>
    <property type="project" value="InterPro"/>
</dbReference>
<evidence type="ECO:0000313" key="5">
    <source>
        <dbReference type="EMBL" id="AWB09708.1"/>
    </source>
</evidence>
<dbReference type="GO" id="GO:0050661">
    <property type="term" value="F:NADP binding"/>
    <property type="evidence" value="ECO:0007669"/>
    <property type="project" value="InterPro"/>
</dbReference>
<evidence type="ECO:0000256" key="1">
    <source>
        <dbReference type="ARBA" id="ARBA00022857"/>
    </source>
</evidence>
<dbReference type="InterPro" id="IPR036291">
    <property type="entry name" value="NAD(P)-bd_dom_sf"/>
</dbReference>
<dbReference type="KEGG" id="taci:TDSAC_0331"/>
<keyword evidence="6" id="KW-1185">Reference proteome</keyword>
<dbReference type="GO" id="GO:0008712">
    <property type="term" value="F:ADP-glyceromanno-heptose 6-epimerase activity"/>
    <property type="evidence" value="ECO:0007669"/>
    <property type="project" value="InterPro"/>
</dbReference>
<dbReference type="SUPFAM" id="SSF51735">
    <property type="entry name" value="NAD(P)-binding Rossmann-fold domains"/>
    <property type="match status" value="1"/>
</dbReference>
<proteinExistence type="predicted"/>
<dbReference type="InterPro" id="IPR011912">
    <property type="entry name" value="Heptose_epim"/>
</dbReference>
<evidence type="ECO:0000256" key="3">
    <source>
        <dbReference type="ARBA" id="ARBA00023277"/>
    </source>
</evidence>
<dbReference type="InterPro" id="IPR001509">
    <property type="entry name" value="Epimerase_deHydtase"/>
</dbReference>
<dbReference type="RefSeq" id="WP_108308372.1">
    <property type="nucleotide sequence ID" value="NZ_CP020921.1"/>
</dbReference>
<dbReference type="OrthoDB" id="9811743at2"/>
<keyword evidence="1" id="KW-0521">NADP</keyword>
<reference evidence="5 6" key="1">
    <citation type="submission" date="2017-04" db="EMBL/GenBank/DDBJ databases">
        <title>Genomic insights into metabolism of Thermodesulfobium acidiphilum.</title>
        <authorList>
            <person name="Toshchakov S.V."/>
            <person name="Frolov E.N."/>
            <person name="Kublanov I.V."/>
            <person name="Samarov N.I."/>
            <person name="Novikov A."/>
            <person name="Lebedinsky A.V."/>
            <person name="Bonch-Osmolovskaya E.A."/>
            <person name="Chernyh N.A."/>
        </authorList>
    </citation>
    <scope>NUCLEOTIDE SEQUENCE [LARGE SCALE GENOMIC DNA]</scope>
    <source>
        <strain evidence="5 6">3127-1</strain>
    </source>
</reference>
<dbReference type="Proteomes" id="UP000244792">
    <property type="component" value="Chromosome"/>
</dbReference>
<protein>
    <submittedName>
        <fullName evidence="5">ADP-L-glycero-D-manno-heptose 6-epimerase</fullName>
    </submittedName>
</protein>
<evidence type="ECO:0000313" key="6">
    <source>
        <dbReference type="Proteomes" id="UP000244792"/>
    </source>
</evidence>
<dbReference type="Gene3D" id="3.90.25.10">
    <property type="entry name" value="UDP-galactose 4-epimerase, domain 1"/>
    <property type="match status" value="1"/>
</dbReference>
<dbReference type="EMBL" id="CP020921">
    <property type="protein sequence ID" value="AWB09708.1"/>
    <property type="molecule type" value="Genomic_DNA"/>
</dbReference>